<proteinExistence type="predicted"/>
<dbReference type="Proteomes" id="UP001057402">
    <property type="component" value="Chromosome 5"/>
</dbReference>
<reference evidence="2" key="1">
    <citation type="journal article" date="2023" name="Front. Plant Sci.">
        <title>Chromosomal-level genome assembly of Melastoma candidum provides insights into trichome evolution.</title>
        <authorList>
            <person name="Zhong Y."/>
            <person name="Wu W."/>
            <person name="Sun C."/>
            <person name="Zou P."/>
            <person name="Liu Y."/>
            <person name="Dai S."/>
            <person name="Zhou R."/>
        </authorList>
    </citation>
    <scope>NUCLEOTIDE SEQUENCE [LARGE SCALE GENOMIC DNA]</scope>
</reference>
<accession>A0ACB9QTE3</accession>
<evidence type="ECO:0000313" key="1">
    <source>
        <dbReference type="EMBL" id="KAI4369236.1"/>
    </source>
</evidence>
<dbReference type="EMBL" id="CM042884">
    <property type="protein sequence ID" value="KAI4369236.1"/>
    <property type="molecule type" value="Genomic_DNA"/>
</dbReference>
<keyword evidence="2" id="KW-1185">Reference proteome</keyword>
<comment type="caution">
    <text evidence="1">The sequence shown here is derived from an EMBL/GenBank/DDBJ whole genome shotgun (WGS) entry which is preliminary data.</text>
</comment>
<sequence>MDCSGSCRVVVVCIPLFLSMFAPRSSAIRRESFIEKHICKNTVQGRYLLSDDNGHVCDAFSLDSQTRCCPENGEKFSCQGCSLLSKCCNSYEYCVSCCLSPTRTKKDHIQTVKIAKPATAGTYSSVFEFCAGRCRHNSESVIHENAYVSALHHCFSLPSNHSGTNDKPFEAGLNGINVVVGRKGEACDTVCKSIGQSCVPSKLSVLNQCEIMQKYMSCRGSCLASVGSDQPAEVADDAPKDLNPGACLYTQQLSILSSLSLGACWASFVLVTDLGVKHTHSFAPSPRSWCHPDQGCYLQFVFDSSNSLDAFFELEMSHQRNHEAKREKGQGK</sequence>
<organism evidence="1 2">
    <name type="scientific">Melastoma candidum</name>
    <dbReference type="NCBI Taxonomy" id="119954"/>
    <lineage>
        <taxon>Eukaryota</taxon>
        <taxon>Viridiplantae</taxon>
        <taxon>Streptophyta</taxon>
        <taxon>Embryophyta</taxon>
        <taxon>Tracheophyta</taxon>
        <taxon>Spermatophyta</taxon>
        <taxon>Magnoliopsida</taxon>
        <taxon>eudicotyledons</taxon>
        <taxon>Gunneridae</taxon>
        <taxon>Pentapetalae</taxon>
        <taxon>rosids</taxon>
        <taxon>malvids</taxon>
        <taxon>Myrtales</taxon>
        <taxon>Melastomataceae</taxon>
        <taxon>Melastomatoideae</taxon>
        <taxon>Melastomateae</taxon>
        <taxon>Melastoma</taxon>
    </lineage>
</organism>
<name>A0ACB9QTE3_9MYRT</name>
<protein>
    <submittedName>
        <fullName evidence="1">Uncharacterized protein</fullName>
    </submittedName>
</protein>
<evidence type="ECO:0000313" key="2">
    <source>
        <dbReference type="Proteomes" id="UP001057402"/>
    </source>
</evidence>
<gene>
    <name evidence="1" type="ORF">MLD38_017704</name>
</gene>